<evidence type="ECO:0000313" key="1">
    <source>
        <dbReference type="EMBL" id="MEY2250655.1"/>
    </source>
</evidence>
<reference evidence="1 2" key="1">
    <citation type="journal article" date="2016" name="Int. J. Syst. Evol. Microbiol.">
        <title>Description of Comamonas sediminis sp. nov., isolated from lagoon sediments.</title>
        <authorList>
            <person name="Subhash Y."/>
            <person name="Bang J.J."/>
            <person name="You T.H."/>
            <person name="Lee S.S."/>
        </authorList>
    </citation>
    <scope>NUCLEOTIDE SEQUENCE [LARGE SCALE GENOMIC DNA]</scope>
    <source>
        <strain evidence="1 2">JCM 31169</strain>
    </source>
</reference>
<dbReference type="Proteomes" id="UP001562178">
    <property type="component" value="Unassembled WGS sequence"/>
</dbReference>
<gene>
    <name evidence="1" type="ORF">AB7A72_06550</name>
</gene>
<keyword evidence="2" id="KW-1185">Reference proteome</keyword>
<comment type="caution">
    <text evidence="1">The sequence shown here is derived from an EMBL/GenBank/DDBJ whole genome shotgun (WGS) entry which is preliminary data.</text>
</comment>
<protein>
    <submittedName>
        <fullName evidence="1">Uncharacterized protein</fullName>
    </submittedName>
</protein>
<organism evidence="1 2">
    <name type="scientific">Comamonas sediminis</name>
    <dbReference type="NCBI Taxonomy" id="1783360"/>
    <lineage>
        <taxon>Bacteria</taxon>
        <taxon>Pseudomonadati</taxon>
        <taxon>Pseudomonadota</taxon>
        <taxon>Betaproteobacteria</taxon>
        <taxon>Burkholderiales</taxon>
        <taxon>Comamonadaceae</taxon>
        <taxon>Comamonas</taxon>
    </lineage>
</organism>
<dbReference type="EMBL" id="JBGBDC010000002">
    <property type="protein sequence ID" value="MEY2250655.1"/>
    <property type="molecule type" value="Genomic_DNA"/>
</dbReference>
<dbReference type="RefSeq" id="WP_369459373.1">
    <property type="nucleotide sequence ID" value="NZ_JBGBDC010000002.1"/>
</dbReference>
<name>A0ABV4AZJ7_9BURK</name>
<proteinExistence type="predicted"/>
<accession>A0ABV4AZJ7</accession>
<sequence>MNLQALDYINKNCEEILEQASNDNNVNEAMIKGVAKFAVANGYEKLSPNQKFHFDETIRPLIEDVQCSGYTHELEEVHQECSSTLPDDRLVEYYQNDGAYCDSCQGQNDADAHTKATFMRD</sequence>
<evidence type="ECO:0000313" key="2">
    <source>
        <dbReference type="Proteomes" id="UP001562178"/>
    </source>
</evidence>